<keyword evidence="1" id="KW-0072">Autophagy</keyword>
<dbReference type="GO" id="GO:0005770">
    <property type="term" value="C:late endosome"/>
    <property type="evidence" value="ECO:0007669"/>
    <property type="project" value="TreeGrafter"/>
</dbReference>
<proteinExistence type="predicted"/>
<feature type="region of interest" description="Disordered" evidence="2">
    <location>
        <begin position="706"/>
        <end position="746"/>
    </location>
</feature>
<dbReference type="PANTHER" id="PTHR21481:SF0">
    <property type="entry name" value="PROTEIN CLEC16A"/>
    <property type="match status" value="1"/>
</dbReference>
<dbReference type="InParanoid" id="D7FXA7"/>
<dbReference type="EMBL" id="FN648513">
    <property type="protein sequence ID" value="CBJ32244.1"/>
    <property type="molecule type" value="Genomic_DNA"/>
</dbReference>
<accession>D7FXA7</accession>
<dbReference type="GO" id="GO:0007034">
    <property type="term" value="P:vacuolar transport"/>
    <property type="evidence" value="ECO:0007669"/>
    <property type="project" value="TreeGrafter"/>
</dbReference>
<evidence type="ECO:0000313" key="5">
    <source>
        <dbReference type="Proteomes" id="UP000002630"/>
    </source>
</evidence>
<dbReference type="GO" id="GO:0005794">
    <property type="term" value="C:Golgi apparatus"/>
    <property type="evidence" value="ECO:0007669"/>
    <property type="project" value="TreeGrafter"/>
</dbReference>
<feature type="region of interest" description="Disordered" evidence="2">
    <location>
        <begin position="59"/>
        <end position="172"/>
    </location>
</feature>
<feature type="domain" description="FPL" evidence="3">
    <location>
        <begin position="2"/>
        <end position="58"/>
    </location>
</feature>
<name>D7FXA7_ECTSI</name>
<feature type="compositionally biased region" description="Low complexity" evidence="2">
    <location>
        <begin position="929"/>
        <end position="946"/>
    </location>
</feature>
<dbReference type="EMBL" id="FN649728">
    <property type="protein sequence ID" value="CBJ32244.1"/>
    <property type="molecule type" value="Genomic_DNA"/>
</dbReference>
<feature type="region of interest" description="Disordered" evidence="2">
    <location>
        <begin position="383"/>
        <end position="445"/>
    </location>
</feature>
<organism evidence="4 5">
    <name type="scientific">Ectocarpus siliculosus</name>
    <name type="common">Brown alga</name>
    <name type="synonym">Conferva siliculosa</name>
    <dbReference type="NCBI Taxonomy" id="2880"/>
    <lineage>
        <taxon>Eukaryota</taxon>
        <taxon>Sar</taxon>
        <taxon>Stramenopiles</taxon>
        <taxon>Ochrophyta</taxon>
        <taxon>PX clade</taxon>
        <taxon>Phaeophyceae</taxon>
        <taxon>Ectocarpales</taxon>
        <taxon>Ectocarpaceae</taxon>
        <taxon>Ectocarpus</taxon>
    </lineage>
</organism>
<evidence type="ECO:0000259" key="3">
    <source>
        <dbReference type="Pfam" id="PF09758"/>
    </source>
</evidence>
<evidence type="ECO:0000256" key="1">
    <source>
        <dbReference type="ARBA" id="ARBA00023006"/>
    </source>
</evidence>
<dbReference type="PANTHER" id="PTHR21481">
    <property type="entry name" value="PROTEIN CLEC16A"/>
    <property type="match status" value="1"/>
</dbReference>
<sequence length="1011" mass="103039">MNVKSDTSLFYLLSNNHVNDMIMFDFRLEDEEVLSHFASFLKTLSLRLNQDTVQFFLRGPRRKSRAQPQPPPASGEDEEETADWTTRRRASWFGGGGEGGGRETLAGGGGKEGGRDLENGAFSGGGGARDGAPQKGAPREGAGGGGATGEEKGQKKGEGGEGGGGEEEEEGSSFPLYTRALEYICHGDFHIRIAALTVVLNIYNQRDPLVRAYLNSPAARSASLPDRLVGALRSQCLVLADSAMAAGVGGGGKGAGGGERGTEGAPAAAAAAVDPTICRDSIAGLQDQVFYLEDVFASGQRELNAELCESLLGRLVRPMLLGDWLSGRSGAMFPQVALCALAQLFIVVTHPPLVRLLVLETLGSEALAQNQVVRTDLGLTQDAAEDSAQDHEGLPGAAAAGTGAADGQPNGGCAEEEKQQTAAGEGEGGAASSAARAAAPAPAVDPSARPLGMEMLDAAVDALCCMLAPSTATQAVGGEGAGESGEETTGVVAVGTAAGTKEGAPSSALGSGGGAGVHPEGGRKEAAGSERGHESTVPVPPTPFLPRPRRHHLVLRLCGKVLASLAPPPPPAPPSSGGADGDPATVTPSPRGETPPVPEPGTPSASGGTEDAAGTAAGMPVNSAADGEEGASAVVRREEGGTGGGGGRRDAMLKRIGEAHAAAAAAVLRGMGAAEGAAPRRFRKRRLDGAITNLPKMSSLILRWSLDNSPPSQRVPAPPPQPPPSPPTSQGCAEADGGNGRARQRELRSSLQAFLEVRQVLRLLSGRGEADPSVLSIAGLGPQAEEHPWEDGSLDLGGRECLACSISESLEGGSSGRGGGGGRKRRSGVAAAIAAASAAASGRRGRSEMYLVLDDKAFLLATPDRNRLMNGEIKSSAPLLHLAAAVDPADDKRLLIRALSHSPVALMRPVAAPRASTPRSSTGGGGGPDSSSSQGATTEGAVSGASVEGGGGGDAGSMCDMQAWACELTFENERSCRLARKHMEGRRLRLRSEKTKCITDLLEACVQGRGY</sequence>
<dbReference type="InterPro" id="IPR039272">
    <property type="entry name" value="CLEC16A/TT9"/>
</dbReference>
<keyword evidence="5" id="KW-1185">Reference proteome</keyword>
<evidence type="ECO:0000313" key="4">
    <source>
        <dbReference type="EMBL" id="CBJ32244.1"/>
    </source>
</evidence>
<feature type="compositionally biased region" description="Low complexity" evidence="2">
    <location>
        <begin position="396"/>
        <end position="407"/>
    </location>
</feature>
<dbReference type="GO" id="GO:0016197">
    <property type="term" value="P:endosomal transport"/>
    <property type="evidence" value="ECO:0007669"/>
    <property type="project" value="TreeGrafter"/>
</dbReference>
<dbReference type="eggNOG" id="KOG2219">
    <property type="taxonomic scope" value="Eukaryota"/>
</dbReference>
<evidence type="ECO:0000256" key="2">
    <source>
        <dbReference type="SAM" id="MobiDB-lite"/>
    </source>
</evidence>
<dbReference type="InterPro" id="IPR019155">
    <property type="entry name" value="CLEC16A/TT9_N"/>
</dbReference>
<feature type="compositionally biased region" description="Pro residues" evidence="2">
    <location>
        <begin position="716"/>
        <end position="727"/>
    </location>
</feature>
<feature type="region of interest" description="Disordered" evidence="2">
    <location>
        <begin position="501"/>
        <end position="548"/>
    </location>
</feature>
<protein>
    <recommendedName>
        <fullName evidence="3">FPL domain-containing protein</fullName>
    </recommendedName>
</protein>
<reference evidence="4 5" key="1">
    <citation type="journal article" date="2010" name="Nature">
        <title>The Ectocarpus genome and the independent evolution of multicellularity in brown algae.</title>
        <authorList>
            <person name="Cock J.M."/>
            <person name="Sterck L."/>
            <person name="Rouze P."/>
            <person name="Scornet D."/>
            <person name="Allen A.E."/>
            <person name="Amoutzias G."/>
            <person name="Anthouard V."/>
            <person name="Artiguenave F."/>
            <person name="Aury J.M."/>
            <person name="Badger J.H."/>
            <person name="Beszteri B."/>
            <person name="Billiau K."/>
            <person name="Bonnet E."/>
            <person name="Bothwell J.H."/>
            <person name="Bowler C."/>
            <person name="Boyen C."/>
            <person name="Brownlee C."/>
            <person name="Carrano C.J."/>
            <person name="Charrier B."/>
            <person name="Cho G.Y."/>
            <person name="Coelho S.M."/>
            <person name="Collen J."/>
            <person name="Corre E."/>
            <person name="Da Silva C."/>
            <person name="Delage L."/>
            <person name="Delaroque N."/>
            <person name="Dittami S.M."/>
            <person name="Doulbeau S."/>
            <person name="Elias M."/>
            <person name="Farnham G."/>
            <person name="Gachon C.M."/>
            <person name="Gschloessl B."/>
            <person name="Heesch S."/>
            <person name="Jabbari K."/>
            <person name="Jubin C."/>
            <person name="Kawai H."/>
            <person name="Kimura K."/>
            <person name="Kloareg B."/>
            <person name="Kupper F.C."/>
            <person name="Lang D."/>
            <person name="Le Bail A."/>
            <person name="Leblanc C."/>
            <person name="Lerouge P."/>
            <person name="Lohr M."/>
            <person name="Lopez P.J."/>
            <person name="Martens C."/>
            <person name="Maumus F."/>
            <person name="Michel G."/>
            <person name="Miranda-Saavedra D."/>
            <person name="Morales J."/>
            <person name="Moreau H."/>
            <person name="Motomura T."/>
            <person name="Nagasato C."/>
            <person name="Napoli C.A."/>
            <person name="Nelson D.R."/>
            <person name="Nyvall-Collen P."/>
            <person name="Peters A.F."/>
            <person name="Pommier C."/>
            <person name="Potin P."/>
            <person name="Poulain J."/>
            <person name="Quesneville H."/>
            <person name="Read B."/>
            <person name="Rensing S.A."/>
            <person name="Ritter A."/>
            <person name="Rousvoal S."/>
            <person name="Samanta M."/>
            <person name="Samson G."/>
            <person name="Schroeder D.C."/>
            <person name="Segurens B."/>
            <person name="Strittmatter M."/>
            <person name="Tonon T."/>
            <person name="Tregear J.W."/>
            <person name="Valentin K."/>
            <person name="von Dassow P."/>
            <person name="Yamagishi T."/>
            <person name="Van de Peer Y."/>
            <person name="Wincker P."/>
        </authorList>
    </citation>
    <scope>NUCLEOTIDE SEQUENCE [LARGE SCALE GENOMIC DNA]</scope>
    <source>
        <strain evidence="5">Ec32 / CCAP1310/4</strain>
    </source>
</reference>
<feature type="region of interest" description="Disordered" evidence="2">
    <location>
        <begin position="909"/>
        <end position="952"/>
    </location>
</feature>
<dbReference type="Proteomes" id="UP000002630">
    <property type="component" value="Linkage Group LG03"/>
</dbReference>
<feature type="compositionally biased region" description="Basic and acidic residues" evidence="2">
    <location>
        <begin position="520"/>
        <end position="534"/>
    </location>
</feature>
<feature type="compositionally biased region" description="Low complexity" evidence="2">
    <location>
        <begin position="602"/>
        <end position="618"/>
    </location>
</feature>
<dbReference type="GO" id="GO:0006914">
    <property type="term" value="P:autophagy"/>
    <property type="evidence" value="ECO:0007669"/>
    <property type="project" value="UniProtKB-KW"/>
</dbReference>
<dbReference type="GO" id="GO:1901096">
    <property type="term" value="P:regulation of autophagosome maturation"/>
    <property type="evidence" value="ECO:0007669"/>
    <property type="project" value="TreeGrafter"/>
</dbReference>
<gene>
    <name evidence="4" type="ORF">Esi_0323_0013</name>
</gene>
<feature type="region of interest" description="Disordered" evidence="2">
    <location>
        <begin position="565"/>
        <end position="650"/>
    </location>
</feature>
<dbReference type="AlphaFoldDB" id="D7FXA7"/>
<feature type="compositionally biased region" description="Low complexity" evidence="2">
    <location>
        <begin position="575"/>
        <end position="592"/>
    </location>
</feature>
<feature type="compositionally biased region" description="Low complexity" evidence="2">
    <location>
        <begin position="430"/>
        <end position="445"/>
    </location>
</feature>
<dbReference type="Pfam" id="PF09758">
    <property type="entry name" value="FPL"/>
    <property type="match status" value="1"/>
</dbReference>
<feature type="compositionally biased region" description="Basic and acidic residues" evidence="2">
    <location>
        <begin position="149"/>
        <end position="159"/>
    </location>
</feature>
<dbReference type="OrthoDB" id="193120at2759"/>